<keyword evidence="1" id="KW-0472">Membrane</keyword>
<dbReference type="RefSeq" id="WP_207381712.1">
    <property type="nucleotide sequence ID" value="NZ_CP071502.1"/>
</dbReference>
<keyword evidence="1" id="KW-1133">Transmembrane helix</keyword>
<dbReference type="Proteomes" id="UP000663207">
    <property type="component" value="Chromosome"/>
</dbReference>
<evidence type="ECO:0000313" key="2">
    <source>
        <dbReference type="EMBL" id="QSX38672.1"/>
    </source>
</evidence>
<protein>
    <recommendedName>
        <fullName evidence="4">Lipoprotein</fullName>
    </recommendedName>
</protein>
<sequence>MKKTLHIAAALLATLCIASFFLSSLVVELFGTQAQIANIKHLIVTPGLWVLIPAMMLTGVSAQTMGRSGSLVRQKQHRMKIIAINGLLVLLPCALVLKQLVTSLDTGFYLLQAVELLAGATNLVLMSLNIRDGLKLSGRRKQGPRQPLAAN</sequence>
<keyword evidence="3" id="KW-1185">Reference proteome</keyword>
<feature type="transmembrane region" description="Helical" evidence="1">
    <location>
        <begin position="81"/>
        <end position="101"/>
    </location>
</feature>
<proteinExistence type="predicted"/>
<keyword evidence="1" id="KW-0812">Transmembrane</keyword>
<evidence type="ECO:0000313" key="3">
    <source>
        <dbReference type="Proteomes" id="UP000663207"/>
    </source>
</evidence>
<organism evidence="2 3">
    <name type="scientific">Shewanella sedimentimangrovi</name>
    <dbReference type="NCBI Taxonomy" id="2814293"/>
    <lineage>
        <taxon>Bacteria</taxon>
        <taxon>Pseudomonadati</taxon>
        <taxon>Pseudomonadota</taxon>
        <taxon>Gammaproteobacteria</taxon>
        <taxon>Alteromonadales</taxon>
        <taxon>Shewanellaceae</taxon>
        <taxon>Shewanella</taxon>
    </lineage>
</organism>
<feature type="transmembrane region" description="Helical" evidence="1">
    <location>
        <begin position="41"/>
        <end position="60"/>
    </location>
</feature>
<name>A0ABX7R4C8_9GAMM</name>
<evidence type="ECO:0000256" key="1">
    <source>
        <dbReference type="SAM" id="Phobius"/>
    </source>
</evidence>
<dbReference type="EMBL" id="CP071502">
    <property type="protein sequence ID" value="QSX38672.1"/>
    <property type="molecule type" value="Genomic_DNA"/>
</dbReference>
<feature type="transmembrane region" description="Helical" evidence="1">
    <location>
        <begin position="107"/>
        <end position="130"/>
    </location>
</feature>
<accession>A0ABX7R4C8</accession>
<gene>
    <name evidence="2" type="ORF">JYB85_07635</name>
</gene>
<evidence type="ECO:0008006" key="4">
    <source>
        <dbReference type="Google" id="ProtNLM"/>
    </source>
</evidence>
<reference evidence="2 3" key="1">
    <citation type="submission" date="2021-03" db="EMBL/GenBank/DDBJ databases">
        <title>Novel species identification of genus Shewanella.</title>
        <authorList>
            <person name="Liu G."/>
            <person name="Zhang Q."/>
        </authorList>
    </citation>
    <scope>NUCLEOTIDE SEQUENCE [LARGE SCALE GENOMIC DNA]</scope>
    <source>
        <strain evidence="2 3">FJAT-52962</strain>
    </source>
</reference>